<accession>A0A8J5RXG5</accession>
<evidence type="ECO:0000256" key="10">
    <source>
        <dbReference type="ARBA" id="ARBA00022840"/>
    </source>
</evidence>
<feature type="signal peptide" evidence="17">
    <location>
        <begin position="1"/>
        <end position="24"/>
    </location>
</feature>
<keyword evidence="21" id="KW-1185">Reference proteome</keyword>
<keyword evidence="3" id="KW-0808">Transferase</keyword>
<feature type="domain" description="Leucine-rich repeat-containing N-terminal plant-type" evidence="18">
    <location>
        <begin position="30"/>
        <end position="69"/>
    </location>
</feature>
<evidence type="ECO:0000256" key="14">
    <source>
        <dbReference type="ARBA" id="ARBA00023180"/>
    </source>
</evidence>
<evidence type="ECO:0000256" key="3">
    <source>
        <dbReference type="ARBA" id="ARBA00022527"/>
    </source>
</evidence>
<evidence type="ECO:0000256" key="1">
    <source>
        <dbReference type="ARBA" id="ARBA00004167"/>
    </source>
</evidence>
<evidence type="ECO:0000256" key="16">
    <source>
        <dbReference type="ARBA" id="ARBA00048679"/>
    </source>
</evidence>
<dbReference type="Proteomes" id="UP000729402">
    <property type="component" value="Unassembled WGS sequence"/>
</dbReference>
<dbReference type="InterPro" id="IPR013210">
    <property type="entry name" value="LRR_N_plant-typ"/>
</dbReference>
<evidence type="ECO:0000313" key="21">
    <source>
        <dbReference type="Proteomes" id="UP000729402"/>
    </source>
</evidence>
<dbReference type="GO" id="GO:0033612">
    <property type="term" value="F:receptor serine/threonine kinase binding"/>
    <property type="evidence" value="ECO:0007669"/>
    <property type="project" value="TreeGrafter"/>
</dbReference>
<organism evidence="20 21">
    <name type="scientific">Zizania palustris</name>
    <name type="common">Northern wild rice</name>
    <dbReference type="NCBI Taxonomy" id="103762"/>
    <lineage>
        <taxon>Eukaryota</taxon>
        <taxon>Viridiplantae</taxon>
        <taxon>Streptophyta</taxon>
        <taxon>Embryophyta</taxon>
        <taxon>Tracheophyta</taxon>
        <taxon>Spermatophyta</taxon>
        <taxon>Magnoliopsida</taxon>
        <taxon>Liliopsida</taxon>
        <taxon>Poales</taxon>
        <taxon>Poaceae</taxon>
        <taxon>BOP clade</taxon>
        <taxon>Oryzoideae</taxon>
        <taxon>Oryzeae</taxon>
        <taxon>Zizaniinae</taxon>
        <taxon>Zizania</taxon>
    </lineage>
</organism>
<proteinExistence type="predicted"/>
<keyword evidence="13" id="KW-0675">Receptor</keyword>
<dbReference type="OrthoDB" id="676979at2759"/>
<evidence type="ECO:0000256" key="4">
    <source>
        <dbReference type="ARBA" id="ARBA00022614"/>
    </source>
</evidence>
<name>A0A8J5RXG5_ZIZPA</name>
<dbReference type="InterPro" id="IPR050647">
    <property type="entry name" value="Plant_LRR-RLKs"/>
</dbReference>
<reference evidence="20" key="1">
    <citation type="journal article" date="2021" name="bioRxiv">
        <title>Whole Genome Assembly and Annotation of Northern Wild Rice, Zizania palustris L., Supports a Whole Genome Duplication in the Zizania Genus.</title>
        <authorList>
            <person name="Haas M."/>
            <person name="Kono T."/>
            <person name="Macchietto M."/>
            <person name="Millas R."/>
            <person name="McGilp L."/>
            <person name="Shao M."/>
            <person name="Duquette J."/>
            <person name="Hirsch C.N."/>
            <person name="Kimball J."/>
        </authorList>
    </citation>
    <scope>NUCLEOTIDE SEQUENCE</scope>
    <source>
        <tissue evidence="20">Fresh leaf tissue</tissue>
    </source>
</reference>
<keyword evidence="11" id="KW-1133">Transmembrane helix</keyword>
<evidence type="ECO:0000256" key="8">
    <source>
        <dbReference type="ARBA" id="ARBA00022741"/>
    </source>
</evidence>
<dbReference type="FunFam" id="3.80.10.10:FF:000041">
    <property type="entry name" value="LRR receptor-like serine/threonine-protein kinase ERECTA"/>
    <property type="match status" value="1"/>
</dbReference>
<evidence type="ECO:0000256" key="12">
    <source>
        <dbReference type="ARBA" id="ARBA00023136"/>
    </source>
</evidence>
<evidence type="ECO:0000259" key="19">
    <source>
        <dbReference type="Pfam" id="PF23598"/>
    </source>
</evidence>
<evidence type="ECO:0000256" key="6">
    <source>
        <dbReference type="ARBA" id="ARBA00022729"/>
    </source>
</evidence>
<dbReference type="SMART" id="SM00369">
    <property type="entry name" value="LRR_TYP"/>
    <property type="match status" value="3"/>
</dbReference>
<keyword evidence="6 17" id="KW-0732">Signal</keyword>
<keyword evidence="3" id="KW-0723">Serine/threonine-protein kinase</keyword>
<comment type="catalytic activity">
    <reaction evidence="16">
        <text>L-seryl-[protein] + ATP = O-phospho-L-seryl-[protein] + ADP + H(+)</text>
        <dbReference type="Rhea" id="RHEA:17989"/>
        <dbReference type="Rhea" id="RHEA-COMP:9863"/>
        <dbReference type="Rhea" id="RHEA-COMP:11604"/>
        <dbReference type="ChEBI" id="CHEBI:15378"/>
        <dbReference type="ChEBI" id="CHEBI:29999"/>
        <dbReference type="ChEBI" id="CHEBI:30616"/>
        <dbReference type="ChEBI" id="CHEBI:83421"/>
        <dbReference type="ChEBI" id="CHEBI:456216"/>
        <dbReference type="EC" id="2.7.11.1"/>
    </reaction>
</comment>
<evidence type="ECO:0000256" key="7">
    <source>
        <dbReference type="ARBA" id="ARBA00022737"/>
    </source>
</evidence>
<evidence type="ECO:0000256" key="2">
    <source>
        <dbReference type="ARBA" id="ARBA00012513"/>
    </source>
</evidence>
<dbReference type="Pfam" id="PF23598">
    <property type="entry name" value="LRR_14"/>
    <property type="match status" value="1"/>
</dbReference>
<dbReference type="GO" id="GO:0016020">
    <property type="term" value="C:membrane"/>
    <property type="evidence" value="ECO:0007669"/>
    <property type="project" value="UniProtKB-SubCell"/>
</dbReference>
<reference evidence="20" key="2">
    <citation type="submission" date="2021-02" db="EMBL/GenBank/DDBJ databases">
        <authorList>
            <person name="Kimball J.A."/>
            <person name="Haas M.W."/>
            <person name="Macchietto M."/>
            <person name="Kono T."/>
            <person name="Duquette J."/>
            <person name="Shao M."/>
        </authorList>
    </citation>
    <scope>NUCLEOTIDE SEQUENCE</scope>
    <source>
        <tissue evidence="20">Fresh leaf tissue</tissue>
    </source>
</reference>
<keyword evidence="10" id="KW-0067">ATP-binding</keyword>
<evidence type="ECO:0000256" key="5">
    <source>
        <dbReference type="ARBA" id="ARBA00022692"/>
    </source>
</evidence>
<dbReference type="InterPro" id="IPR003591">
    <property type="entry name" value="Leu-rich_rpt_typical-subtyp"/>
</dbReference>
<keyword evidence="7" id="KW-0677">Repeat</keyword>
<evidence type="ECO:0000256" key="11">
    <source>
        <dbReference type="ARBA" id="ARBA00022989"/>
    </source>
</evidence>
<dbReference type="AlphaFoldDB" id="A0A8J5RXG5"/>
<evidence type="ECO:0000256" key="13">
    <source>
        <dbReference type="ARBA" id="ARBA00023170"/>
    </source>
</evidence>
<dbReference type="PANTHER" id="PTHR48056">
    <property type="entry name" value="LRR RECEPTOR-LIKE SERINE/THREONINE-PROTEIN KINASE-RELATED"/>
    <property type="match status" value="1"/>
</dbReference>
<keyword evidence="5" id="KW-0812">Transmembrane</keyword>
<evidence type="ECO:0000256" key="9">
    <source>
        <dbReference type="ARBA" id="ARBA00022777"/>
    </source>
</evidence>
<dbReference type="EC" id="2.7.11.1" evidence="2"/>
<dbReference type="FunFam" id="3.80.10.10:FF:000400">
    <property type="entry name" value="Nuclear pore complex protein NUP107"/>
    <property type="match status" value="1"/>
</dbReference>
<protein>
    <recommendedName>
        <fullName evidence="2">non-specific serine/threonine protein kinase</fullName>
        <ecNumber evidence="2">2.7.11.1</ecNumber>
    </recommendedName>
</protein>
<evidence type="ECO:0000259" key="18">
    <source>
        <dbReference type="Pfam" id="PF08263"/>
    </source>
</evidence>
<comment type="subcellular location">
    <subcellularLocation>
        <location evidence="1">Membrane</location>
        <topology evidence="1">Single-pass membrane protein</topology>
    </subcellularLocation>
</comment>
<comment type="catalytic activity">
    <reaction evidence="15">
        <text>L-threonyl-[protein] + ATP = O-phospho-L-threonyl-[protein] + ADP + H(+)</text>
        <dbReference type="Rhea" id="RHEA:46608"/>
        <dbReference type="Rhea" id="RHEA-COMP:11060"/>
        <dbReference type="Rhea" id="RHEA-COMP:11605"/>
        <dbReference type="ChEBI" id="CHEBI:15378"/>
        <dbReference type="ChEBI" id="CHEBI:30013"/>
        <dbReference type="ChEBI" id="CHEBI:30616"/>
        <dbReference type="ChEBI" id="CHEBI:61977"/>
        <dbReference type="ChEBI" id="CHEBI:456216"/>
        <dbReference type="EC" id="2.7.11.1"/>
    </reaction>
</comment>
<keyword evidence="14" id="KW-0325">Glycoprotein</keyword>
<keyword evidence="9" id="KW-0418">Kinase</keyword>
<sequence length="470" mass="49373">MASPAPSPAAPILAFATLAVLVSAAAACSAADRDALLAIRAALSEAHLGVFSSWTGTECCTNWYGVSCDPTTGRVADLTLRGEAEDPVMAPAGHPASGVMSGYISDAVCRLDRLSSLILADWKQISGPIPSCVATSLSYLRILELPGNRLTGEIPQSIGSLSRLTVLNLADNLISGAIPCSITSLASLKHLDITNNQLTGRIPADLGNLAMLSRALLGRNRLSGPIPTSLGSLTRLSDLDLSENKLTGAIPDSLGSGHVLTSLYLGSNRISGRIPASLLQNKGLGILNLSRNAVEGSIPDVFTNQSYFMVLDLSRNRLTGTVPRSLALAAYVGHLDLSHNRLCGSIPAGPPFDHLDAESFASNSCLCGGPLGKCATAFKVPQGNFFWLHFMDEAESNRVKVAGKSEKHHRTASKTATQGGHDITSFLTVVILGVGLNAKPELTLETWAHQKALERLQEKELAAVGDADTE</sequence>
<dbReference type="Pfam" id="PF13855">
    <property type="entry name" value="LRR_8"/>
    <property type="match status" value="1"/>
</dbReference>
<dbReference type="GO" id="GO:0004674">
    <property type="term" value="F:protein serine/threonine kinase activity"/>
    <property type="evidence" value="ECO:0007669"/>
    <property type="project" value="UniProtKB-KW"/>
</dbReference>
<dbReference type="InterPro" id="IPR055414">
    <property type="entry name" value="LRR_R13L4/SHOC2-like"/>
</dbReference>
<keyword evidence="8" id="KW-0547">Nucleotide-binding</keyword>
<feature type="domain" description="Disease resistance R13L4/SHOC-2-like LRR" evidence="19">
    <location>
        <begin position="136"/>
        <end position="271"/>
    </location>
</feature>
<evidence type="ECO:0000313" key="20">
    <source>
        <dbReference type="EMBL" id="KAG8047754.1"/>
    </source>
</evidence>
<dbReference type="Pfam" id="PF08263">
    <property type="entry name" value="LRRNT_2"/>
    <property type="match status" value="1"/>
</dbReference>
<dbReference type="InterPro" id="IPR001611">
    <property type="entry name" value="Leu-rich_rpt"/>
</dbReference>
<comment type="caution">
    <text evidence="20">The sequence shown here is derived from an EMBL/GenBank/DDBJ whole genome shotgun (WGS) entry which is preliminary data.</text>
</comment>
<keyword evidence="12" id="KW-0472">Membrane</keyword>
<feature type="chain" id="PRO_5035265748" description="non-specific serine/threonine protein kinase" evidence="17">
    <location>
        <begin position="25"/>
        <end position="470"/>
    </location>
</feature>
<dbReference type="GO" id="GO:0005524">
    <property type="term" value="F:ATP binding"/>
    <property type="evidence" value="ECO:0007669"/>
    <property type="project" value="UniProtKB-KW"/>
</dbReference>
<evidence type="ECO:0000256" key="17">
    <source>
        <dbReference type="SAM" id="SignalP"/>
    </source>
</evidence>
<evidence type="ECO:0000256" key="15">
    <source>
        <dbReference type="ARBA" id="ARBA00047899"/>
    </source>
</evidence>
<dbReference type="EMBL" id="JAAALK010000290">
    <property type="protein sequence ID" value="KAG8047754.1"/>
    <property type="molecule type" value="Genomic_DNA"/>
</dbReference>
<keyword evidence="4" id="KW-0433">Leucine-rich repeat</keyword>
<dbReference type="PANTHER" id="PTHR48056:SF81">
    <property type="entry name" value="RECEPTOR PROTEIN-TYROSINE KINASE CEPR1"/>
    <property type="match status" value="1"/>
</dbReference>
<gene>
    <name evidence="20" type="ORF">GUJ93_ZPchr0008g14141</name>
</gene>